<feature type="non-terminal residue" evidence="2">
    <location>
        <position position="1"/>
    </location>
</feature>
<dbReference type="AlphaFoldDB" id="A0A812XWM3"/>
<organism evidence="2 3">
    <name type="scientific">Symbiodinium pilosum</name>
    <name type="common">Dinoflagellate</name>
    <dbReference type="NCBI Taxonomy" id="2952"/>
    <lineage>
        <taxon>Eukaryota</taxon>
        <taxon>Sar</taxon>
        <taxon>Alveolata</taxon>
        <taxon>Dinophyceae</taxon>
        <taxon>Suessiales</taxon>
        <taxon>Symbiodiniaceae</taxon>
        <taxon>Symbiodinium</taxon>
    </lineage>
</organism>
<feature type="non-terminal residue" evidence="2">
    <location>
        <position position="347"/>
    </location>
</feature>
<evidence type="ECO:0000313" key="3">
    <source>
        <dbReference type="Proteomes" id="UP000649617"/>
    </source>
</evidence>
<protein>
    <submittedName>
        <fullName evidence="2">Uncharacterized protein</fullName>
    </submittedName>
</protein>
<reference evidence="2" key="1">
    <citation type="submission" date="2021-02" db="EMBL/GenBank/DDBJ databases">
        <authorList>
            <person name="Dougan E. K."/>
            <person name="Rhodes N."/>
            <person name="Thang M."/>
            <person name="Chan C."/>
        </authorList>
    </citation>
    <scope>NUCLEOTIDE SEQUENCE</scope>
</reference>
<keyword evidence="3" id="KW-1185">Reference proteome</keyword>
<accession>A0A812XWM3</accession>
<feature type="region of interest" description="Disordered" evidence="1">
    <location>
        <begin position="1"/>
        <end position="31"/>
    </location>
</feature>
<feature type="compositionally biased region" description="Basic and acidic residues" evidence="1">
    <location>
        <begin position="276"/>
        <end position="292"/>
    </location>
</feature>
<gene>
    <name evidence="2" type="ORF">SPIL2461_LOCUS21691</name>
</gene>
<dbReference type="OrthoDB" id="449384at2759"/>
<feature type="region of interest" description="Disordered" evidence="1">
    <location>
        <begin position="271"/>
        <end position="292"/>
    </location>
</feature>
<evidence type="ECO:0000313" key="2">
    <source>
        <dbReference type="EMBL" id="CAE7749746.1"/>
    </source>
</evidence>
<dbReference type="EMBL" id="CAJNIZ010046492">
    <property type="protein sequence ID" value="CAE7749746.1"/>
    <property type="molecule type" value="Genomic_DNA"/>
</dbReference>
<proteinExistence type="predicted"/>
<evidence type="ECO:0000256" key="1">
    <source>
        <dbReference type="SAM" id="MobiDB-lite"/>
    </source>
</evidence>
<dbReference type="Proteomes" id="UP000649617">
    <property type="component" value="Unassembled WGS sequence"/>
</dbReference>
<sequence>DSDRRDAENAELAELGEQLQSELRERDAAMSATARQMEMCEALNRELDQAVADLQVDLAASKNREEAHQATLSSLNRELQTREGAVQEWKAQAQQWQIRASQLEAELDAQVRTLQDSVRQVTDSAGEIQKLGRTMGEELCRIREESRKEQLTLQVALEAAAEKSMLLESTTQLRQQEVDALEVEVVSAREKADGDQLEALEDEVVSSKKLQEAQLGTHADLHRAIVHTEDQLARALRSDEMQQELTAKLRSSLNSSEVSLSQYRANLEAQESMESQLRKQLDTIRSESKEDKRMATNLRLQLVESEEERNASDTAFQTQKTIEANLRGQLALEADQLSEVRSALQVQ</sequence>
<comment type="caution">
    <text evidence="2">The sequence shown here is derived from an EMBL/GenBank/DDBJ whole genome shotgun (WGS) entry which is preliminary data.</text>
</comment>
<name>A0A812XWM3_SYMPI</name>